<dbReference type="Pfam" id="PF02667">
    <property type="entry name" value="SCFA_trans"/>
    <property type="match status" value="1"/>
</dbReference>
<keyword evidence="2" id="KW-0670">Pyruvate</keyword>
<comment type="caution">
    <text evidence="2">The sequence shown here is derived from an EMBL/GenBank/DDBJ whole genome shotgun (WGS) entry which is preliminary data.</text>
</comment>
<feature type="transmembrane region" description="Helical" evidence="1">
    <location>
        <begin position="45"/>
        <end position="70"/>
    </location>
</feature>
<dbReference type="OrthoDB" id="9342495at2"/>
<evidence type="ECO:0000256" key="1">
    <source>
        <dbReference type="SAM" id="Phobius"/>
    </source>
</evidence>
<proteinExistence type="predicted"/>
<keyword evidence="1" id="KW-0812">Transmembrane</keyword>
<evidence type="ECO:0000313" key="2">
    <source>
        <dbReference type="EMBL" id="PKZ41736.1"/>
    </source>
</evidence>
<protein>
    <submittedName>
        <fullName evidence="2">Serine--pyruvate aminotransferase</fullName>
    </submittedName>
</protein>
<dbReference type="Proteomes" id="UP000234206">
    <property type="component" value="Unassembled WGS sequence"/>
</dbReference>
<dbReference type="PANTHER" id="PTHR41983">
    <property type="entry name" value="SHORT-CHAIN FATTY ACID TRANSPORTER-RELATED"/>
    <property type="match status" value="1"/>
</dbReference>
<feature type="transmembrane region" description="Helical" evidence="1">
    <location>
        <begin position="337"/>
        <end position="353"/>
    </location>
</feature>
<feature type="transmembrane region" description="Helical" evidence="1">
    <location>
        <begin position="269"/>
        <end position="286"/>
    </location>
</feature>
<keyword evidence="2" id="KW-0808">Transferase</keyword>
<dbReference type="PANTHER" id="PTHR41983:SF2">
    <property type="entry name" value="SHORT-CHAIN FATTY ACID TRANSPORTER-RELATED"/>
    <property type="match status" value="1"/>
</dbReference>
<feature type="transmembrane region" description="Helical" evidence="1">
    <location>
        <begin position="306"/>
        <end position="325"/>
    </location>
</feature>
<feature type="transmembrane region" description="Helical" evidence="1">
    <location>
        <begin position="185"/>
        <end position="206"/>
    </location>
</feature>
<sequence length="440" mass="46074">MGPINHLVERFIPSSLVFAIVLTLVVMVAALALTDAGPREVVTAWGDGLAGLLAFITQMALVLMLGHVLAHTGPVRTLLTGLARVPRGRVMPYVFVALVTCLATLVTWGLGLVVGALLAKEVAAQARLRGEKVHFPLLVATGYTGMSIWHMGYSGSAPLTAATEGSFVAQQVGHTIPITQTTFSWWNLTAAAVALLVILATVALMAPKSGADVVEMPEHQLETARPEWTVETPADAVDASRVTTTVLGLLVVAYLGLHFADGGTLTLDVVNWSFLGLVLLLVRNPFELVELVKDAASNVGEILLQFPLYAGIMGIMAGTGLIAVLSDAVVDTSTPQTFGLLAFLSAGLVNFFVPSGGGQIAVQGPILLDAAERLGVDPAVAIMAVSYGDQWTNMVQPFWALPLLAIAGLRIRDVLGYTTMILVTVGVVLAATMLLVGTGA</sequence>
<feature type="transmembrane region" description="Helical" evidence="1">
    <location>
        <begin position="12"/>
        <end position="33"/>
    </location>
</feature>
<dbReference type="GO" id="GO:0005886">
    <property type="term" value="C:plasma membrane"/>
    <property type="evidence" value="ECO:0007669"/>
    <property type="project" value="TreeGrafter"/>
</dbReference>
<accession>A0A2I1PAS2</accession>
<reference evidence="2 3" key="1">
    <citation type="submission" date="2017-12" db="EMBL/GenBank/DDBJ databases">
        <title>Phylogenetic diversity of female urinary microbiome.</title>
        <authorList>
            <person name="Thomas-White K."/>
            <person name="Wolfe A.J."/>
        </authorList>
    </citation>
    <scope>NUCLEOTIDE SEQUENCE [LARGE SCALE GENOMIC DNA]</scope>
    <source>
        <strain evidence="2 3">UMB1298</strain>
    </source>
</reference>
<feature type="transmembrane region" description="Helical" evidence="1">
    <location>
        <begin position="414"/>
        <end position="436"/>
    </location>
</feature>
<keyword evidence="2" id="KW-0032">Aminotransferase</keyword>
<evidence type="ECO:0000313" key="3">
    <source>
        <dbReference type="Proteomes" id="UP000234206"/>
    </source>
</evidence>
<keyword evidence="3" id="KW-1185">Reference proteome</keyword>
<keyword evidence="1" id="KW-0472">Membrane</keyword>
<dbReference type="AlphaFoldDB" id="A0A2I1PAS2"/>
<dbReference type="EMBL" id="PKIZ01000010">
    <property type="protein sequence ID" value="PKZ41736.1"/>
    <property type="molecule type" value="Genomic_DNA"/>
</dbReference>
<dbReference type="RefSeq" id="WP_101849609.1">
    <property type="nucleotide sequence ID" value="NZ_JBHLVH010000028.1"/>
</dbReference>
<organism evidence="2 3">
    <name type="scientific">Kytococcus schroeteri</name>
    <dbReference type="NCBI Taxonomy" id="138300"/>
    <lineage>
        <taxon>Bacteria</taxon>
        <taxon>Bacillati</taxon>
        <taxon>Actinomycetota</taxon>
        <taxon>Actinomycetes</taxon>
        <taxon>Micrococcales</taxon>
        <taxon>Kytococcaceae</taxon>
        <taxon>Kytococcus</taxon>
    </lineage>
</organism>
<feature type="transmembrane region" description="Helical" evidence="1">
    <location>
        <begin position="90"/>
        <end position="119"/>
    </location>
</feature>
<dbReference type="GO" id="GO:0008483">
    <property type="term" value="F:transaminase activity"/>
    <property type="evidence" value="ECO:0007669"/>
    <property type="project" value="UniProtKB-KW"/>
</dbReference>
<keyword evidence="1" id="KW-1133">Transmembrane helix</keyword>
<dbReference type="InterPro" id="IPR006160">
    <property type="entry name" value="SCFA_transpt_AtoE"/>
</dbReference>
<gene>
    <name evidence="2" type="ORF">CYJ76_06450</name>
</gene>
<name>A0A2I1PAS2_9MICO</name>